<keyword evidence="8" id="KW-1185">Reference proteome</keyword>
<proteinExistence type="inferred from homology"/>
<dbReference type="Proteomes" id="UP000655588">
    <property type="component" value="Unassembled WGS sequence"/>
</dbReference>
<evidence type="ECO:0000313" key="8">
    <source>
        <dbReference type="Proteomes" id="UP000655588"/>
    </source>
</evidence>
<dbReference type="Gene3D" id="3.40.50.300">
    <property type="entry name" value="P-loop containing nucleotide triphosphate hydrolases"/>
    <property type="match status" value="1"/>
</dbReference>
<dbReference type="PANTHER" id="PTHR42698:SF1">
    <property type="entry name" value="GTPASE ERA, MITOCHONDRIAL"/>
    <property type="match status" value="1"/>
</dbReference>
<protein>
    <recommendedName>
        <fullName evidence="2">GTPase Era, mitochondrial</fullName>
    </recommendedName>
    <alternativeName>
        <fullName evidence="5">ERA-like protein 1</fullName>
    </alternativeName>
</protein>
<dbReference type="Gene3D" id="3.30.300.20">
    <property type="match status" value="1"/>
</dbReference>
<comment type="similarity">
    <text evidence="1">Belongs to the TRAFAC class TrmE-Era-EngA-EngB-Septin-like GTPase superfamily. Era GTPase family.</text>
</comment>
<comment type="caution">
    <text evidence="7">The sequence shown here is derived from an EMBL/GenBank/DDBJ whole genome shotgun (WGS) entry which is preliminary data.</text>
</comment>
<name>A0A833RV43_9HYME</name>
<dbReference type="SUPFAM" id="SSF54814">
    <property type="entry name" value="Prokaryotic type KH domain (KH-domain type II)"/>
    <property type="match status" value="1"/>
</dbReference>
<dbReference type="CDD" id="cd04163">
    <property type="entry name" value="Era"/>
    <property type="match status" value="1"/>
</dbReference>
<dbReference type="EMBL" id="WNWW01000485">
    <property type="protein sequence ID" value="KAF3424215.1"/>
    <property type="molecule type" value="Genomic_DNA"/>
</dbReference>
<dbReference type="GO" id="GO:0005759">
    <property type="term" value="C:mitochondrial matrix"/>
    <property type="evidence" value="ECO:0007669"/>
    <property type="project" value="TreeGrafter"/>
</dbReference>
<evidence type="ECO:0000256" key="5">
    <source>
        <dbReference type="ARBA" id="ARBA00030975"/>
    </source>
</evidence>
<dbReference type="OrthoDB" id="8954335at2759"/>
<dbReference type="InterPro" id="IPR006073">
    <property type="entry name" value="GTP-bd"/>
</dbReference>
<gene>
    <name evidence="7" type="ORF">E2986_01686</name>
</gene>
<evidence type="ECO:0000313" key="7">
    <source>
        <dbReference type="EMBL" id="KAF3424215.1"/>
    </source>
</evidence>
<reference evidence="7" key="1">
    <citation type="submission" date="2019-11" db="EMBL/GenBank/DDBJ databases">
        <title>The nuclear and mitochondrial genomes of Frieseomelitta varia - a highly eusocial stingless bee (Meliponini) with a permanently sterile worker caste.</title>
        <authorList>
            <person name="Freitas F.C.P."/>
            <person name="Lourenco A.P."/>
            <person name="Nunes F.M.F."/>
            <person name="Paschoal A.R."/>
            <person name="Abreu F.C.P."/>
            <person name="Barbin F.O."/>
            <person name="Bataglia L."/>
            <person name="Cardoso-Junior C.A.M."/>
            <person name="Cervoni M.S."/>
            <person name="Silva S.R."/>
            <person name="Dalarmi F."/>
            <person name="Del Lama M.A."/>
            <person name="Depintor T.S."/>
            <person name="Ferreira K.M."/>
            <person name="Goria P.S."/>
            <person name="Jaskot M.C."/>
            <person name="Lago D.C."/>
            <person name="Luna-Lucena D."/>
            <person name="Moda L.M."/>
            <person name="Nascimento L."/>
            <person name="Pedrino M."/>
            <person name="Rabico F.O."/>
            <person name="Sanches F.C."/>
            <person name="Santos D.E."/>
            <person name="Santos C.G."/>
            <person name="Vieira J."/>
            <person name="Lopes T.F."/>
            <person name="Barchuk A.R."/>
            <person name="Hartfelder K."/>
            <person name="Simoes Z.L.P."/>
            <person name="Bitondi M.M.G."/>
            <person name="Pinheiro D.G."/>
        </authorList>
    </citation>
    <scope>NUCLEOTIDE SEQUENCE</scope>
    <source>
        <strain evidence="7">USP_RPSP 00005682</strain>
        <tissue evidence="7">Whole individual</tissue>
    </source>
</reference>
<dbReference type="AlphaFoldDB" id="A0A833RV43"/>
<evidence type="ECO:0000256" key="4">
    <source>
        <dbReference type="ARBA" id="ARBA00023134"/>
    </source>
</evidence>
<dbReference type="InterPro" id="IPR027417">
    <property type="entry name" value="P-loop_NTPase"/>
</dbReference>
<evidence type="ECO:0000256" key="1">
    <source>
        <dbReference type="ARBA" id="ARBA00007921"/>
    </source>
</evidence>
<accession>A0A833RV43</accession>
<evidence type="ECO:0000259" key="6">
    <source>
        <dbReference type="Pfam" id="PF01926"/>
    </source>
</evidence>
<dbReference type="PANTHER" id="PTHR42698">
    <property type="entry name" value="GTPASE ERA"/>
    <property type="match status" value="1"/>
</dbReference>
<dbReference type="GO" id="GO:0005525">
    <property type="term" value="F:GTP binding"/>
    <property type="evidence" value="ECO:0007669"/>
    <property type="project" value="UniProtKB-KW"/>
</dbReference>
<keyword evidence="4" id="KW-0342">GTP-binding</keyword>
<dbReference type="NCBIfam" id="TIGR00436">
    <property type="entry name" value="era"/>
    <property type="match status" value="1"/>
</dbReference>
<dbReference type="InterPro" id="IPR009019">
    <property type="entry name" value="KH_sf_prok-type"/>
</dbReference>
<dbReference type="InterPro" id="IPR005225">
    <property type="entry name" value="Small_GTP-bd"/>
</dbReference>
<evidence type="ECO:0000256" key="3">
    <source>
        <dbReference type="ARBA" id="ARBA00022741"/>
    </source>
</evidence>
<dbReference type="FunFam" id="3.40.50.300:FF:002220">
    <property type="entry name" value="GTPase Era, mitochondrial"/>
    <property type="match status" value="1"/>
</dbReference>
<organism evidence="7 8">
    <name type="scientific">Frieseomelitta varia</name>
    <dbReference type="NCBI Taxonomy" id="561572"/>
    <lineage>
        <taxon>Eukaryota</taxon>
        <taxon>Metazoa</taxon>
        <taxon>Ecdysozoa</taxon>
        <taxon>Arthropoda</taxon>
        <taxon>Hexapoda</taxon>
        <taxon>Insecta</taxon>
        <taxon>Pterygota</taxon>
        <taxon>Neoptera</taxon>
        <taxon>Endopterygota</taxon>
        <taxon>Hymenoptera</taxon>
        <taxon>Apocrita</taxon>
        <taxon>Aculeata</taxon>
        <taxon>Apoidea</taxon>
        <taxon>Anthophila</taxon>
        <taxon>Apidae</taxon>
        <taxon>Frieseomelitta</taxon>
    </lineage>
</organism>
<dbReference type="SUPFAM" id="SSF52540">
    <property type="entry name" value="P-loop containing nucleoside triphosphate hydrolases"/>
    <property type="match status" value="1"/>
</dbReference>
<keyword evidence="3" id="KW-0547">Nucleotide-binding</keyword>
<sequence length="343" mass="39574">MFVFKIKHVPLSNVYFLKRTFFHSTIWNASNELDFTLKHQTELNEESDLCQKTKKLVKIAILGLPNAGKSTLVNKLIHRSVCPTSSKVHTTTHKAEAIYTENDTQIVFMDTPGLVVPKEMKTYKLSETFKDDPKNAVTEADVIGIVQDVTNVYTRHKINDCVLDYIKNKREDTELLMILNKVDKLKKKTALLEVTRILTKKDYPKFDDVFMVSALNGDGIDDLRNYLLDSAKVGNWKYDKKFYSNQSVETIMEQTVRAKLMDILPYEMPYKIKIITDHFDFGDDGSINALVTLNCPKEKYVKILLKGKVKCLAFYVEKELRHAFRTTVIVRINVQYIKSVLNQ</sequence>
<dbReference type="InterPro" id="IPR005662">
    <property type="entry name" value="GTPase_Era-like"/>
</dbReference>
<feature type="domain" description="G" evidence="6">
    <location>
        <begin position="58"/>
        <end position="181"/>
    </location>
</feature>
<dbReference type="InterPro" id="IPR030388">
    <property type="entry name" value="G_ERA_dom"/>
</dbReference>
<dbReference type="GO" id="GO:0019843">
    <property type="term" value="F:rRNA binding"/>
    <property type="evidence" value="ECO:0007669"/>
    <property type="project" value="TreeGrafter"/>
</dbReference>
<dbReference type="GO" id="GO:0043024">
    <property type="term" value="F:ribosomal small subunit binding"/>
    <property type="evidence" value="ECO:0007669"/>
    <property type="project" value="TreeGrafter"/>
</dbReference>
<dbReference type="Pfam" id="PF01926">
    <property type="entry name" value="MMR_HSR1"/>
    <property type="match status" value="1"/>
</dbReference>
<dbReference type="GO" id="GO:0000028">
    <property type="term" value="P:ribosomal small subunit assembly"/>
    <property type="evidence" value="ECO:0007669"/>
    <property type="project" value="TreeGrafter"/>
</dbReference>
<dbReference type="InterPro" id="IPR015946">
    <property type="entry name" value="KH_dom-like_a/b"/>
</dbReference>
<evidence type="ECO:0000256" key="2">
    <source>
        <dbReference type="ARBA" id="ARBA00019149"/>
    </source>
</evidence>
<dbReference type="NCBIfam" id="TIGR00231">
    <property type="entry name" value="small_GTP"/>
    <property type="match status" value="1"/>
</dbReference>